<dbReference type="InterPro" id="IPR026190">
    <property type="entry name" value="Hipoxia_HILPDA"/>
</dbReference>
<gene>
    <name evidence="2" type="primary">HILPDA</name>
</gene>
<dbReference type="GO" id="GO:0005811">
    <property type="term" value="C:lipid droplet"/>
    <property type="evidence" value="ECO:0007669"/>
    <property type="project" value="TreeGrafter"/>
</dbReference>
<evidence type="ECO:0000313" key="2">
    <source>
        <dbReference type="RefSeq" id="XP_014414743.2"/>
    </source>
</evidence>
<dbReference type="GO" id="GO:0001819">
    <property type="term" value="P:positive regulation of cytokine production"/>
    <property type="evidence" value="ECO:0007669"/>
    <property type="project" value="InterPro"/>
</dbReference>
<proteinExistence type="predicted"/>
<dbReference type="GO" id="GO:0008284">
    <property type="term" value="P:positive regulation of cell population proliferation"/>
    <property type="evidence" value="ECO:0007669"/>
    <property type="project" value="InterPro"/>
</dbReference>
<reference evidence="2" key="1">
    <citation type="submission" date="2025-08" db="UniProtKB">
        <authorList>
            <consortium name="RefSeq"/>
        </authorList>
    </citation>
    <scope>IDENTIFICATION</scope>
    <source>
        <tissue evidence="2">Ear skin</tissue>
    </source>
</reference>
<evidence type="ECO:0000313" key="1">
    <source>
        <dbReference type="Proteomes" id="UP000694856"/>
    </source>
</evidence>
<dbReference type="PANTHER" id="PTHR16886:SF0">
    <property type="entry name" value="HYPOXIA-INDUCIBLE LIPID DROPLET-ASSOCIATED PROTEIN"/>
    <property type="match status" value="1"/>
</dbReference>
<accession>A0A8B7K9U5</accession>
<keyword evidence="1" id="KW-1185">Reference proteome</keyword>
<dbReference type="GeneID" id="102524536"/>
<dbReference type="GO" id="GO:0035425">
    <property type="term" value="P:autocrine signaling"/>
    <property type="evidence" value="ECO:0007669"/>
    <property type="project" value="TreeGrafter"/>
</dbReference>
<dbReference type="CTD" id="29923"/>
<protein>
    <submittedName>
        <fullName evidence="2">LOW QUALITY PROTEIN: hypoxia-inducible lipid droplet-associated protein</fullName>
    </submittedName>
</protein>
<dbReference type="Proteomes" id="UP000694856">
    <property type="component" value="Chromosome 7"/>
</dbReference>
<dbReference type="PANTHER" id="PTHR16886">
    <property type="entry name" value="HYPOXIA-INDUCIBLE PROTEIN 2"/>
    <property type="match status" value="1"/>
</dbReference>
<dbReference type="GO" id="GO:0010884">
    <property type="term" value="P:positive regulation of lipid storage"/>
    <property type="evidence" value="ECO:0007669"/>
    <property type="project" value="InterPro"/>
</dbReference>
<dbReference type="RefSeq" id="XP_014414743.2">
    <property type="nucleotide sequence ID" value="XM_014559257.2"/>
</dbReference>
<sequence length="71" mass="7629">MKHMLNLYLLGVALTLLCIFVSLIESLGSLLGSPLPGSLATTRGRIANTEPPSAFQNIHPEGCDKTSLHRL</sequence>
<dbReference type="KEGG" id="cfr:102524536"/>
<dbReference type="AlphaFoldDB" id="A0A8B7K9U5"/>
<organism evidence="1 2">
    <name type="scientific">Camelus ferus</name>
    <name type="common">Wild bactrian camel</name>
    <name type="synonym">Camelus bactrianus ferus</name>
    <dbReference type="NCBI Taxonomy" id="419612"/>
    <lineage>
        <taxon>Eukaryota</taxon>
        <taxon>Metazoa</taxon>
        <taxon>Chordata</taxon>
        <taxon>Craniata</taxon>
        <taxon>Vertebrata</taxon>
        <taxon>Euteleostomi</taxon>
        <taxon>Mammalia</taxon>
        <taxon>Eutheria</taxon>
        <taxon>Laurasiatheria</taxon>
        <taxon>Artiodactyla</taxon>
        <taxon>Tylopoda</taxon>
        <taxon>Camelidae</taxon>
        <taxon>Camelus</taxon>
    </lineage>
</organism>
<dbReference type="Pfam" id="PF15220">
    <property type="entry name" value="HILPDA"/>
    <property type="match status" value="1"/>
</dbReference>
<name>A0A8B7K9U5_CAMFR</name>